<dbReference type="Proteomes" id="UP000516304">
    <property type="component" value="Chromosome TIRI35C"/>
</dbReference>
<sequence>MVLIEQGIEQLDFRLRQCIFCH</sequence>
<dbReference type="KEGG" id="tcq:TIRI35C_2109"/>
<organism evidence="1 2">
    <name type="scientific">Thermococcus camini</name>
    <dbReference type="NCBI Taxonomy" id="2016373"/>
    <lineage>
        <taxon>Archaea</taxon>
        <taxon>Methanobacteriati</taxon>
        <taxon>Methanobacteriota</taxon>
        <taxon>Thermococci</taxon>
        <taxon>Thermococcales</taxon>
        <taxon>Thermococcaceae</taxon>
        <taxon>Thermococcus</taxon>
    </lineage>
</organism>
<evidence type="ECO:0000313" key="1">
    <source>
        <dbReference type="EMBL" id="CAD5245263.1"/>
    </source>
</evidence>
<accession>A0A7G2DDN1</accession>
<gene>
    <name evidence="1" type="ORF">TIRI35C_2109</name>
</gene>
<dbReference type="EMBL" id="LR881183">
    <property type="protein sequence ID" value="CAD5245263.1"/>
    <property type="molecule type" value="Genomic_DNA"/>
</dbReference>
<proteinExistence type="predicted"/>
<evidence type="ECO:0000313" key="2">
    <source>
        <dbReference type="Proteomes" id="UP000516304"/>
    </source>
</evidence>
<reference evidence="1 2" key="1">
    <citation type="submission" date="2020-09" db="EMBL/GenBank/DDBJ databases">
        <authorList>
            <person name="Courtine D."/>
        </authorList>
    </citation>
    <scope>NUCLEOTIDE SEQUENCE [LARGE SCALE GENOMIC DNA]</scope>
    <source>
        <strain evidence="1 2">IRI35c</strain>
    </source>
</reference>
<protein>
    <submittedName>
        <fullName evidence="1">Uncharacterized protein</fullName>
    </submittedName>
</protein>
<dbReference type="AlphaFoldDB" id="A0A7G2DDN1"/>
<keyword evidence="2" id="KW-1185">Reference proteome</keyword>
<name>A0A7G2DDN1_9EURY</name>